<accession>A0A8J3E396</accession>
<evidence type="ECO:0000313" key="3">
    <source>
        <dbReference type="Proteomes" id="UP000646365"/>
    </source>
</evidence>
<comment type="caution">
    <text evidence="2">The sequence shown here is derived from an EMBL/GenBank/DDBJ whole genome shotgun (WGS) entry which is preliminary data.</text>
</comment>
<reference evidence="2" key="1">
    <citation type="journal article" date="2014" name="Int. J. Syst. Evol. Microbiol.">
        <title>Complete genome sequence of Corynebacterium casei LMG S-19264T (=DSM 44701T), isolated from a smear-ripened cheese.</title>
        <authorList>
            <consortium name="US DOE Joint Genome Institute (JGI-PGF)"/>
            <person name="Walter F."/>
            <person name="Albersmeier A."/>
            <person name="Kalinowski J."/>
            <person name="Ruckert C."/>
        </authorList>
    </citation>
    <scope>NUCLEOTIDE SEQUENCE</scope>
    <source>
        <strain evidence="2">CGMCC 1.15725</strain>
    </source>
</reference>
<evidence type="ECO:0000313" key="2">
    <source>
        <dbReference type="EMBL" id="GGF14507.1"/>
    </source>
</evidence>
<gene>
    <name evidence="2" type="ORF">GCM10011611_20390</name>
</gene>
<reference evidence="2" key="2">
    <citation type="submission" date="2020-09" db="EMBL/GenBank/DDBJ databases">
        <authorList>
            <person name="Sun Q."/>
            <person name="Zhou Y."/>
        </authorList>
    </citation>
    <scope>NUCLEOTIDE SEQUENCE</scope>
    <source>
        <strain evidence="2">CGMCC 1.15725</strain>
    </source>
</reference>
<proteinExistence type="predicted"/>
<evidence type="ECO:0000259" key="1">
    <source>
        <dbReference type="Pfam" id="PF12706"/>
    </source>
</evidence>
<feature type="domain" description="Metallo-beta-lactamase" evidence="1">
    <location>
        <begin position="54"/>
        <end position="234"/>
    </location>
</feature>
<dbReference type="GO" id="GO:0016787">
    <property type="term" value="F:hydrolase activity"/>
    <property type="evidence" value="ECO:0007669"/>
    <property type="project" value="UniProtKB-KW"/>
</dbReference>
<dbReference type="SUPFAM" id="SSF56281">
    <property type="entry name" value="Metallo-hydrolase/oxidoreductase"/>
    <property type="match status" value="1"/>
</dbReference>
<dbReference type="AlphaFoldDB" id="A0A8J3E396"/>
<dbReference type="InterPro" id="IPR001279">
    <property type="entry name" value="Metallo-B-lactamas"/>
</dbReference>
<keyword evidence="2" id="KW-0378">Hydrolase</keyword>
<dbReference type="InterPro" id="IPR036866">
    <property type="entry name" value="RibonucZ/Hydroxyglut_hydro"/>
</dbReference>
<dbReference type="Pfam" id="PF12706">
    <property type="entry name" value="Lactamase_B_2"/>
    <property type="match status" value="1"/>
</dbReference>
<name>A0A8J3E396_9PROT</name>
<dbReference type="PANTHER" id="PTHR42663:SF6">
    <property type="entry name" value="HYDROLASE C777.06C-RELATED"/>
    <property type="match status" value="1"/>
</dbReference>
<protein>
    <submittedName>
        <fullName evidence="2">Metal-dependent hydrolase</fullName>
    </submittedName>
</protein>
<dbReference type="EMBL" id="BMJQ01000004">
    <property type="protein sequence ID" value="GGF14507.1"/>
    <property type="molecule type" value="Genomic_DNA"/>
</dbReference>
<sequence length="262" mass="29136">MSRLRVTILGCGGSQGVPTPVGDWGLCDPKNPRNRRLRPSILVEATDAEGGRKTILVDAGPDLRAQLLAVECRHIDALLFTHSHADHTHGIDDLRAVNRLMGRPIPFWAAPETLADIRQRFGYAVVDDPAVSNFYRPVLVAHEMDGPFVAAGIPVVPFEQDHGFSRSWGFRIGNFAYSTDVVQLNEAAFEALAGIELWVVDCLREAPHPTHSHLERTLDWIDRLKPRRAIFTHMDQSSDFDVIRRQLPPGVEPGYDGLVAEL</sequence>
<dbReference type="CDD" id="cd16279">
    <property type="entry name" value="metallo-hydrolase-like_MBL-fold"/>
    <property type="match status" value="1"/>
</dbReference>
<dbReference type="RefSeq" id="WP_229743626.1">
    <property type="nucleotide sequence ID" value="NZ_BMJQ01000004.1"/>
</dbReference>
<organism evidence="2 3">
    <name type="scientific">Aliidongia dinghuensis</name>
    <dbReference type="NCBI Taxonomy" id="1867774"/>
    <lineage>
        <taxon>Bacteria</taxon>
        <taxon>Pseudomonadati</taxon>
        <taxon>Pseudomonadota</taxon>
        <taxon>Alphaproteobacteria</taxon>
        <taxon>Rhodospirillales</taxon>
        <taxon>Dongiaceae</taxon>
        <taxon>Aliidongia</taxon>
    </lineage>
</organism>
<dbReference type="PANTHER" id="PTHR42663">
    <property type="entry name" value="HYDROLASE C777.06C-RELATED-RELATED"/>
    <property type="match status" value="1"/>
</dbReference>
<dbReference type="Proteomes" id="UP000646365">
    <property type="component" value="Unassembled WGS sequence"/>
</dbReference>
<dbReference type="Gene3D" id="3.60.15.10">
    <property type="entry name" value="Ribonuclease Z/Hydroxyacylglutathione hydrolase-like"/>
    <property type="match status" value="1"/>
</dbReference>
<keyword evidence="3" id="KW-1185">Reference proteome</keyword>